<dbReference type="Gene3D" id="3.40.50.880">
    <property type="match status" value="1"/>
</dbReference>
<keyword evidence="1" id="KW-0732">Signal</keyword>
<sequence>MMKKVWLWMVVMGCSVGGVSAAKKETSTEKITQAVSGLEVVKPKQKRKMLVFCLTRGFHHASIGTGKIALKVMAEKTGAFEAVISDDLANFEPDKIHGFDAICFMNTTKEVFSPSKKQLAKMSGQEKQAAAEREARLKKSLMDFIKSGKGFVGIHAATDTFYQWPEYGDMIGGYFDGHPWRAKTQVSIKVEDGEEEHPCCAHLDGKNLNFKEEIYQFKDPYDPKKLHILLRLDPKQTDISIGKRKDNDYGVSWVKHHGKGRIFYSSLGHNHHIFENPKVLQHYLKGMQWALGDIEMEVKTGK</sequence>
<dbReference type="SUPFAM" id="SSF52317">
    <property type="entry name" value="Class I glutamine amidotransferase-like"/>
    <property type="match status" value="1"/>
</dbReference>
<reference evidence="3" key="1">
    <citation type="submission" date="2021-01" db="EMBL/GenBank/DDBJ databases">
        <title>Modified the classification status of verrucomicrobia.</title>
        <authorList>
            <person name="Feng X."/>
        </authorList>
    </citation>
    <scope>NUCLEOTIDE SEQUENCE</scope>
    <source>
        <strain evidence="3">5K15</strain>
    </source>
</reference>
<dbReference type="AlphaFoldDB" id="A0AAE2V976"/>
<dbReference type="InterPro" id="IPR029062">
    <property type="entry name" value="Class_I_gatase-like"/>
</dbReference>
<evidence type="ECO:0000259" key="2">
    <source>
        <dbReference type="Pfam" id="PF06283"/>
    </source>
</evidence>
<feature type="signal peptide" evidence="1">
    <location>
        <begin position="1"/>
        <end position="21"/>
    </location>
</feature>
<feature type="chain" id="PRO_5042148492" evidence="1">
    <location>
        <begin position="22"/>
        <end position="302"/>
    </location>
</feature>
<evidence type="ECO:0000313" key="3">
    <source>
        <dbReference type="EMBL" id="MBK1854638.1"/>
    </source>
</evidence>
<dbReference type="RefSeq" id="WP_309489243.1">
    <property type="nucleotide sequence ID" value="NZ_JAENIG010000003.1"/>
</dbReference>
<accession>A0AAE2V976</accession>
<evidence type="ECO:0000256" key="1">
    <source>
        <dbReference type="SAM" id="SignalP"/>
    </source>
</evidence>
<dbReference type="Proteomes" id="UP000634206">
    <property type="component" value="Unassembled WGS sequence"/>
</dbReference>
<dbReference type="PANTHER" id="PTHR40469">
    <property type="entry name" value="SECRETED GLYCOSYL HYDROLASE"/>
    <property type="match status" value="1"/>
</dbReference>
<dbReference type="PANTHER" id="PTHR40469:SF2">
    <property type="entry name" value="GALACTOSE-BINDING DOMAIN-LIKE SUPERFAMILY PROTEIN"/>
    <property type="match status" value="1"/>
</dbReference>
<feature type="domain" description="ThuA-like" evidence="2">
    <location>
        <begin position="48"/>
        <end position="290"/>
    </location>
</feature>
<protein>
    <submittedName>
        <fullName evidence="3">ThuA domain-containing protein</fullName>
    </submittedName>
</protein>
<organism evidence="3 4">
    <name type="scientific">Oceaniferula flava</name>
    <dbReference type="NCBI Taxonomy" id="2800421"/>
    <lineage>
        <taxon>Bacteria</taxon>
        <taxon>Pseudomonadati</taxon>
        <taxon>Verrucomicrobiota</taxon>
        <taxon>Verrucomicrobiia</taxon>
        <taxon>Verrucomicrobiales</taxon>
        <taxon>Verrucomicrobiaceae</taxon>
        <taxon>Oceaniferula</taxon>
    </lineage>
</organism>
<gene>
    <name evidence="3" type="ORF">JIN83_06685</name>
</gene>
<keyword evidence="4" id="KW-1185">Reference proteome</keyword>
<comment type="caution">
    <text evidence="3">The sequence shown here is derived from an EMBL/GenBank/DDBJ whole genome shotgun (WGS) entry which is preliminary data.</text>
</comment>
<name>A0AAE2V976_9BACT</name>
<dbReference type="InterPro" id="IPR029010">
    <property type="entry name" value="ThuA-like"/>
</dbReference>
<dbReference type="EMBL" id="JAENIG010000003">
    <property type="protein sequence ID" value="MBK1854638.1"/>
    <property type="molecule type" value="Genomic_DNA"/>
</dbReference>
<proteinExistence type="predicted"/>
<evidence type="ECO:0000313" key="4">
    <source>
        <dbReference type="Proteomes" id="UP000634206"/>
    </source>
</evidence>
<dbReference type="Pfam" id="PF06283">
    <property type="entry name" value="ThuA"/>
    <property type="match status" value="1"/>
</dbReference>